<accession>A0A4Q2SG55</accession>
<dbReference type="Gene3D" id="3.40.960.10">
    <property type="entry name" value="VSR Endonuclease"/>
    <property type="match status" value="1"/>
</dbReference>
<organism evidence="1 2">
    <name type="scientific">Nocardioides zhouii</name>
    <dbReference type="NCBI Taxonomy" id="1168729"/>
    <lineage>
        <taxon>Bacteria</taxon>
        <taxon>Bacillati</taxon>
        <taxon>Actinomycetota</taxon>
        <taxon>Actinomycetes</taxon>
        <taxon>Propionibacteriales</taxon>
        <taxon>Nocardioidaceae</taxon>
        <taxon>Nocardioides</taxon>
    </lineage>
</organism>
<dbReference type="OrthoDB" id="4310518at2"/>
<keyword evidence="2" id="KW-1185">Reference proteome</keyword>
<proteinExistence type="predicted"/>
<evidence type="ECO:0008006" key="3">
    <source>
        <dbReference type="Google" id="ProtNLM"/>
    </source>
</evidence>
<protein>
    <recommendedName>
        <fullName evidence="3">DUF559 domain-containing protein</fullName>
    </recommendedName>
</protein>
<sequence length="151" mass="16493">MADSALRENAVTPGQLLAAAEASPRTGRAKALAVARAADGRAANPFESCTRAIALGVPGLSVRPQVRIRGVGRVDLADLVLGIVIECESFEFHSDVASLQRDVRRYTACARRGLVVVRFTWADVMFDPDYCRGALEDVVRIRLQQAVRRTW</sequence>
<comment type="caution">
    <text evidence="1">The sequence shown here is derived from an EMBL/GenBank/DDBJ whole genome shotgun (WGS) entry which is preliminary data.</text>
</comment>
<dbReference type="RefSeq" id="WP_129428703.1">
    <property type="nucleotide sequence ID" value="NZ_SDWV01000030.1"/>
</dbReference>
<dbReference type="Proteomes" id="UP000291101">
    <property type="component" value="Unassembled WGS sequence"/>
</dbReference>
<dbReference type="AlphaFoldDB" id="A0A4Q2SG55"/>
<name>A0A4Q2SG55_9ACTN</name>
<gene>
    <name evidence="1" type="ORF">EUA94_20460</name>
</gene>
<reference evidence="1 2" key="1">
    <citation type="submission" date="2019-01" db="EMBL/GenBank/DDBJ databases">
        <title>Novel species of Nocardioides.</title>
        <authorList>
            <person name="Liu Q."/>
            <person name="X Y.-H."/>
        </authorList>
    </citation>
    <scope>NUCLEOTIDE SEQUENCE [LARGE SCALE GENOMIC DNA]</scope>
    <source>
        <strain evidence="1 2">HLT2-9</strain>
    </source>
</reference>
<evidence type="ECO:0000313" key="1">
    <source>
        <dbReference type="EMBL" id="RYC04435.1"/>
    </source>
</evidence>
<dbReference type="EMBL" id="SDWV01000030">
    <property type="protein sequence ID" value="RYC04435.1"/>
    <property type="molecule type" value="Genomic_DNA"/>
</dbReference>
<evidence type="ECO:0000313" key="2">
    <source>
        <dbReference type="Proteomes" id="UP000291101"/>
    </source>
</evidence>